<dbReference type="SUPFAM" id="SSF57701">
    <property type="entry name" value="Zn2/Cys6 DNA-binding domain"/>
    <property type="match status" value="1"/>
</dbReference>
<evidence type="ECO:0000313" key="10">
    <source>
        <dbReference type="EMBL" id="PLB50816.1"/>
    </source>
</evidence>
<evidence type="ECO:0000256" key="1">
    <source>
        <dbReference type="ARBA" id="ARBA00022723"/>
    </source>
</evidence>
<protein>
    <recommendedName>
        <fullName evidence="12">Zn(2)-C6 fungal-type domain-containing protein</fullName>
    </recommendedName>
</protein>
<dbReference type="RefSeq" id="XP_024706118.1">
    <property type="nucleotide sequence ID" value="XM_024854622.1"/>
</dbReference>
<dbReference type="InterPro" id="IPR036864">
    <property type="entry name" value="Zn2-C6_fun-type_DNA-bd_sf"/>
</dbReference>
<keyword evidence="7" id="KW-0863">Zinc-finger</keyword>
<dbReference type="GO" id="GO:0000981">
    <property type="term" value="F:DNA-binding transcription factor activity, RNA polymerase II-specific"/>
    <property type="evidence" value="ECO:0007669"/>
    <property type="project" value="InterPro"/>
</dbReference>
<dbReference type="InterPro" id="IPR001138">
    <property type="entry name" value="Zn2Cys6_DnaBD"/>
</dbReference>
<keyword evidence="1" id="KW-0479">Metal-binding</keyword>
<keyword evidence="11" id="KW-1185">Reference proteome</keyword>
<dbReference type="GO" id="GO:0009893">
    <property type="term" value="P:positive regulation of metabolic process"/>
    <property type="evidence" value="ECO:0007669"/>
    <property type="project" value="UniProtKB-ARBA"/>
</dbReference>
<keyword evidence="2" id="KW-0862">Zinc</keyword>
<feature type="domain" description="Zn(2)-C6 fungal-type" evidence="8">
    <location>
        <begin position="44"/>
        <end position="74"/>
    </location>
</feature>
<evidence type="ECO:0000259" key="9">
    <source>
        <dbReference type="PROSITE" id="PS50157"/>
    </source>
</evidence>
<dbReference type="EMBL" id="MSFO01000003">
    <property type="protein sequence ID" value="PLB50816.1"/>
    <property type="molecule type" value="Genomic_DNA"/>
</dbReference>
<sequence length="460" mass="51853">MNSSAAQRSECPRCGTKFGHRSSLVRHLRRNCNEPQANTIRRKSCSQCASDKTRCSLQRPNCSRCTSRGLACQYPTPSSDAAPASNEIPQAPVLDGHFDGLHMLSHAPLAQVGEVEPLSDSIFSNLDDIDFNNLGSLPWSLRRVEDAGTGIVISDDQMNQNLATPELISAPLTPGLEAAQTPETASEALVNHSMEIIFRVVRTWPKMLAEEFQLPPLVHPTQVSPNKTAQPLAHCITLSKMWHGQCKGAEQMVYSTILRELTNLLDDFRDYDEETLLAALQAVVIYTIILLFPSKDALWKLPEDSTIFFQTQRLVYHVVSTGLFLQEEREQKQPSFYAWLHVTSKRRAVLSLYLLQWAYSVFHGTSSFDCKELGFMPAPAAKILWEAHDEHAWNTRYIRWLARWGGQGYLQGEFDKIKRGIVMEARAEKWLEETDEFGFIMISIVNATDYHPPLFGALVC</sequence>
<dbReference type="Pfam" id="PF00172">
    <property type="entry name" value="Zn_clus"/>
    <property type="match status" value="1"/>
</dbReference>
<dbReference type="Proteomes" id="UP000234275">
    <property type="component" value="Unassembled WGS sequence"/>
</dbReference>
<dbReference type="GeneID" id="36562328"/>
<organism evidence="10 11">
    <name type="scientific">Aspergillus steynii IBT 23096</name>
    <dbReference type="NCBI Taxonomy" id="1392250"/>
    <lineage>
        <taxon>Eukaryota</taxon>
        <taxon>Fungi</taxon>
        <taxon>Dikarya</taxon>
        <taxon>Ascomycota</taxon>
        <taxon>Pezizomycotina</taxon>
        <taxon>Eurotiomycetes</taxon>
        <taxon>Eurotiomycetidae</taxon>
        <taxon>Eurotiales</taxon>
        <taxon>Aspergillaceae</taxon>
        <taxon>Aspergillus</taxon>
        <taxon>Aspergillus subgen. Circumdati</taxon>
    </lineage>
</organism>
<dbReference type="OrthoDB" id="2441642at2759"/>
<name>A0A2I2GD39_9EURO</name>
<gene>
    <name evidence="10" type="ORF">P170DRAFT_508927</name>
</gene>
<evidence type="ECO:0000259" key="8">
    <source>
        <dbReference type="PROSITE" id="PS50048"/>
    </source>
</evidence>
<dbReference type="CDD" id="cd00067">
    <property type="entry name" value="GAL4"/>
    <property type="match status" value="1"/>
</dbReference>
<dbReference type="PANTHER" id="PTHR47660">
    <property type="entry name" value="TRANSCRIPTION FACTOR WITH C2H2 AND ZN(2)-CYS(6) DNA BINDING DOMAIN (EUROFUNG)-RELATED-RELATED"/>
    <property type="match status" value="1"/>
</dbReference>
<evidence type="ECO:0000256" key="2">
    <source>
        <dbReference type="ARBA" id="ARBA00022833"/>
    </source>
</evidence>
<dbReference type="GO" id="GO:0008270">
    <property type="term" value="F:zinc ion binding"/>
    <property type="evidence" value="ECO:0007669"/>
    <property type="project" value="UniProtKB-KW"/>
</dbReference>
<dbReference type="Gene3D" id="4.10.240.10">
    <property type="entry name" value="Zn(2)-C6 fungal-type DNA-binding domain"/>
    <property type="match status" value="1"/>
</dbReference>
<dbReference type="SMART" id="SM00066">
    <property type="entry name" value="GAL4"/>
    <property type="match status" value="1"/>
</dbReference>
<evidence type="ECO:0000313" key="11">
    <source>
        <dbReference type="Proteomes" id="UP000234275"/>
    </source>
</evidence>
<evidence type="ECO:0000256" key="3">
    <source>
        <dbReference type="ARBA" id="ARBA00023015"/>
    </source>
</evidence>
<evidence type="ECO:0008006" key="12">
    <source>
        <dbReference type="Google" id="ProtNLM"/>
    </source>
</evidence>
<proteinExistence type="predicted"/>
<dbReference type="PANTHER" id="PTHR47660:SF3">
    <property type="entry name" value="FINGER DOMAIN PROTEIN, PUTATIVE (AFU_ORTHOLOGUE AFUA_4G03310)-RELATED"/>
    <property type="match status" value="1"/>
</dbReference>
<evidence type="ECO:0000256" key="7">
    <source>
        <dbReference type="PROSITE-ProRule" id="PRU00042"/>
    </source>
</evidence>
<reference evidence="10 11" key="1">
    <citation type="submission" date="2016-12" db="EMBL/GenBank/DDBJ databases">
        <title>The genomes of Aspergillus section Nigri reveals drivers in fungal speciation.</title>
        <authorList>
            <consortium name="DOE Joint Genome Institute"/>
            <person name="Vesth T.C."/>
            <person name="Nybo J."/>
            <person name="Theobald S."/>
            <person name="Brandl J."/>
            <person name="Frisvad J.C."/>
            <person name="Nielsen K.F."/>
            <person name="Lyhne E.K."/>
            <person name="Kogle M.E."/>
            <person name="Kuo A."/>
            <person name="Riley R."/>
            <person name="Clum A."/>
            <person name="Nolan M."/>
            <person name="Lipzen A."/>
            <person name="Salamov A."/>
            <person name="Henrissat B."/>
            <person name="Wiebenga A."/>
            <person name="De Vries R.P."/>
            <person name="Grigoriev I.V."/>
            <person name="Mortensen U.H."/>
            <person name="Andersen M.R."/>
            <person name="Baker S.E."/>
        </authorList>
    </citation>
    <scope>NUCLEOTIDE SEQUENCE [LARGE SCALE GENOMIC DNA]</scope>
    <source>
        <strain evidence="10 11">IBT 23096</strain>
    </source>
</reference>
<dbReference type="PROSITE" id="PS50157">
    <property type="entry name" value="ZINC_FINGER_C2H2_2"/>
    <property type="match status" value="1"/>
</dbReference>
<keyword evidence="5" id="KW-0804">Transcription</keyword>
<evidence type="ECO:0000256" key="6">
    <source>
        <dbReference type="ARBA" id="ARBA00023242"/>
    </source>
</evidence>
<keyword evidence="6" id="KW-0539">Nucleus</keyword>
<evidence type="ECO:0000256" key="5">
    <source>
        <dbReference type="ARBA" id="ARBA00023163"/>
    </source>
</evidence>
<dbReference type="STRING" id="1392250.A0A2I2GD39"/>
<feature type="domain" description="C2H2-type" evidence="9">
    <location>
        <begin position="9"/>
        <end position="36"/>
    </location>
</feature>
<keyword evidence="3" id="KW-0805">Transcription regulation</keyword>
<accession>A0A2I2GD39</accession>
<dbReference type="InterPro" id="IPR013087">
    <property type="entry name" value="Znf_C2H2_type"/>
</dbReference>
<comment type="caution">
    <text evidence="10">The sequence shown here is derived from an EMBL/GenBank/DDBJ whole genome shotgun (WGS) entry which is preliminary data.</text>
</comment>
<dbReference type="PRINTS" id="PR00755">
    <property type="entry name" value="AFLATOXINBRP"/>
</dbReference>
<dbReference type="PROSITE" id="PS00463">
    <property type="entry name" value="ZN2_CY6_FUNGAL_1"/>
    <property type="match status" value="1"/>
</dbReference>
<dbReference type="GO" id="GO:0003677">
    <property type="term" value="F:DNA binding"/>
    <property type="evidence" value="ECO:0007669"/>
    <property type="project" value="UniProtKB-KW"/>
</dbReference>
<dbReference type="PROSITE" id="PS50048">
    <property type="entry name" value="ZN2_CY6_FUNGAL_2"/>
    <property type="match status" value="1"/>
</dbReference>
<dbReference type="AlphaFoldDB" id="A0A2I2GD39"/>
<keyword evidence="4" id="KW-0238">DNA-binding</keyword>
<evidence type="ECO:0000256" key="4">
    <source>
        <dbReference type="ARBA" id="ARBA00023125"/>
    </source>
</evidence>
<dbReference type="VEuPathDB" id="FungiDB:P170DRAFT_508927"/>